<feature type="region of interest" description="Disordered" evidence="1">
    <location>
        <begin position="54"/>
        <end position="91"/>
    </location>
</feature>
<feature type="compositionally biased region" description="Basic and acidic residues" evidence="1">
    <location>
        <begin position="54"/>
        <end position="63"/>
    </location>
</feature>
<proteinExistence type="predicted"/>
<comment type="caution">
    <text evidence="2">The sequence shown here is derived from an EMBL/GenBank/DDBJ whole genome shotgun (WGS) entry which is preliminary data.</text>
</comment>
<evidence type="ECO:0000313" key="2">
    <source>
        <dbReference type="EMBL" id="VEL09761.1"/>
    </source>
</evidence>
<keyword evidence="3" id="KW-1185">Reference proteome</keyword>
<name>A0A3S4ZEZ1_9PLAT</name>
<accession>A0A3S4ZEZ1</accession>
<protein>
    <submittedName>
        <fullName evidence="2">Uncharacterized protein</fullName>
    </submittedName>
</protein>
<gene>
    <name evidence="2" type="ORF">PXEA_LOCUS3201</name>
</gene>
<dbReference type="EMBL" id="CAAALY010007188">
    <property type="protein sequence ID" value="VEL09761.1"/>
    <property type="molecule type" value="Genomic_DNA"/>
</dbReference>
<sequence>MEDRFCKCYSTWRRLVNLLNWLSDPNKKAEVPDEIKGEIFEKEEMLIPGTRADGIRTKEDTEQNIKAPASDQPKTATSRPYRKPTGPTRRFQDRRSMLRKRPNLALATSISGRKPQKVWSNTTLLEEEAAPAEYQQFDEMGQKIHGKAKPKEQGMRKKTNEELRWATIESDIFTDLTSTSDSMGLLEWNEPSVDKSMQISTGVLEAPLKQEQGLSTSLECKFSLEARTVTADSRPDSRLESESGILTVEGQPLRNVYEARKQDMTDSMLGCVQLSAITSTVGRSLYSELPSLQSSAAVLFI</sequence>
<reference evidence="2" key="1">
    <citation type="submission" date="2018-11" db="EMBL/GenBank/DDBJ databases">
        <authorList>
            <consortium name="Pathogen Informatics"/>
        </authorList>
    </citation>
    <scope>NUCLEOTIDE SEQUENCE</scope>
</reference>
<dbReference type="Proteomes" id="UP000784294">
    <property type="component" value="Unassembled WGS sequence"/>
</dbReference>
<dbReference type="AlphaFoldDB" id="A0A3S4ZEZ1"/>
<evidence type="ECO:0000313" key="3">
    <source>
        <dbReference type="Proteomes" id="UP000784294"/>
    </source>
</evidence>
<evidence type="ECO:0000256" key="1">
    <source>
        <dbReference type="SAM" id="MobiDB-lite"/>
    </source>
</evidence>
<organism evidence="2 3">
    <name type="scientific">Protopolystoma xenopodis</name>
    <dbReference type="NCBI Taxonomy" id="117903"/>
    <lineage>
        <taxon>Eukaryota</taxon>
        <taxon>Metazoa</taxon>
        <taxon>Spiralia</taxon>
        <taxon>Lophotrochozoa</taxon>
        <taxon>Platyhelminthes</taxon>
        <taxon>Monogenea</taxon>
        <taxon>Polyopisthocotylea</taxon>
        <taxon>Polystomatidea</taxon>
        <taxon>Polystomatidae</taxon>
        <taxon>Protopolystoma</taxon>
    </lineage>
</organism>